<feature type="region of interest" description="Disordered" evidence="1">
    <location>
        <begin position="1"/>
        <end position="29"/>
    </location>
</feature>
<proteinExistence type="predicted"/>
<organism evidence="2">
    <name type="scientific">bioreactor metagenome</name>
    <dbReference type="NCBI Taxonomy" id="1076179"/>
    <lineage>
        <taxon>unclassified sequences</taxon>
        <taxon>metagenomes</taxon>
        <taxon>ecological metagenomes</taxon>
    </lineage>
</organism>
<dbReference type="EMBL" id="VSSQ01087098">
    <property type="protein sequence ID" value="MPN34186.1"/>
    <property type="molecule type" value="Genomic_DNA"/>
</dbReference>
<dbReference type="AlphaFoldDB" id="A0A645H6R6"/>
<feature type="region of interest" description="Disordered" evidence="1">
    <location>
        <begin position="66"/>
        <end position="87"/>
    </location>
</feature>
<sequence length="96" mass="11038">MLPILHQQQGGDQKAAEHEEQIDAEEGAIEHRGMCMREQHQHNGYASQSIERWVVAQLERRLHQNRTPFLSPRHGPGLQTNNHSHAQDMAEAVFRV</sequence>
<reference evidence="2" key="1">
    <citation type="submission" date="2019-08" db="EMBL/GenBank/DDBJ databases">
        <authorList>
            <person name="Kucharzyk K."/>
            <person name="Murdoch R.W."/>
            <person name="Higgins S."/>
            <person name="Loffler F."/>
        </authorList>
    </citation>
    <scope>NUCLEOTIDE SEQUENCE</scope>
</reference>
<feature type="compositionally biased region" description="Polar residues" evidence="1">
    <location>
        <begin position="1"/>
        <end position="11"/>
    </location>
</feature>
<evidence type="ECO:0000256" key="1">
    <source>
        <dbReference type="SAM" id="MobiDB-lite"/>
    </source>
</evidence>
<name>A0A645H6R6_9ZZZZ</name>
<accession>A0A645H6R6</accession>
<evidence type="ECO:0000313" key="2">
    <source>
        <dbReference type="EMBL" id="MPN34186.1"/>
    </source>
</evidence>
<gene>
    <name evidence="2" type="ORF">SDC9_181679</name>
</gene>
<comment type="caution">
    <text evidence="2">The sequence shown here is derived from an EMBL/GenBank/DDBJ whole genome shotgun (WGS) entry which is preliminary data.</text>
</comment>
<protein>
    <submittedName>
        <fullName evidence="2">Uncharacterized protein</fullName>
    </submittedName>
</protein>